<dbReference type="AlphaFoldDB" id="E7G919"/>
<dbReference type="Gene3D" id="1.20.1290.10">
    <property type="entry name" value="AhpD-like"/>
    <property type="match status" value="1"/>
</dbReference>
<dbReference type="InterPro" id="IPR052512">
    <property type="entry name" value="4CMD/NDH-1_regulator"/>
</dbReference>
<proteinExistence type="predicted"/>
<dbReference type="Pfam" id="PF02627">
    <property type="entry name" value="CMD"/>
    <property type="match status" value="2"/>
</dbReference>
<feature type="domain" description="Carboxymuconolactone decarboxylase-like" evidence="1">
    <location>
        <begin position="166"/>
        <end position="246"/>
    </location>
</feature>
<dbReference type="EMBL" id="ADKX01000023">
    <property type="protein sequence ID" value="EFW05460.1"/>
    <property type="molecule type" value="Genomic_DNA"/>
</dbReference>
<reference evidence="2 3" key="1">
    <citation type="submission" date="2010-12" db="EMBL/GenBank/DDBJ databases">
        <title>The Genome Sequence of Coprobacillus sp. strain 29_1.</title>
        <authorList>
            <consortium name="The Broad Institute Genome Sequencing Platform"/>
            <person name="Earl A."/>
            <person name="Ward D."/>
            <person name="Feldgarden M."/>
            <person name="Gevers D."/>
            <person name="Daigneault M."/>
            <person name="Sibley C.D."/>
            <person name="White A."/>
            <person name="Strauss J."/>
            <person name="Allen-Vercoe E."/>
            <person name="Young S.K."/>
            <person name="Zeng Q."/>
            <person name="Gargeya S."/>
            <person name="Fitzgerald M."/>
            <person name="Haas B."/>
            <person name="Abouelleil A."/>
            <person name="Alvarado L."/>
            <person name="Arachchi H.M."/>
            <person name="Berlin A."/>
            <person name="Brown A."/>
            <person name="Chapman S.B."/>
            <person name="Chen Z."/>
            <person name="Dunbar C."/>
            <person name="Freedman E."/>
            <person name="Gearin G."/>
            <person name="Gellesch M."/>
            <person name="Goldberg J."/>
            <person name="Griggs A."/>
            <person name="Gujja S."/>
            <person name="Heilman E."/>
            <person name="Heiman D."/>
            <person name="Howarth C."/>
            <person name="Larson L."/>
            <person name="Lui A."/>
            <person name="MacDonald P.J.P."/>
            <person name="Mehta T."/>
            <person name="Montmayeur A."/>
            <person name="Murphy C."/>
            <person name="Neiman D."/>
            <person name="Pearson M."/>
            <person name="Priest M."/>
            <person name="Roberts A."/>
            <person name="Saif S."/>
            <person name="Shea T."/>
            <person name="Shenoy N."/>
            <person name="Sisk P."/>
            <person name="Stolte C."/>
            <person name="Sykes S."/>
            <person name="White J."/>
            <person name="Yandava C."/>
            <person name="Nusbaum C."/>
            <person name="Birren B."/>
        </authorList>
    </citation>
    <scope>NUCLEOTIDE SEQUENCE [LARGE SCALE GENOMIC DNA]</scope>
    <source>
        <strain evidence="2 3">29_1</strain>
    </source>
</reference>
<evidence type="ECO:0000313" key="2">
    <source>
        <dbReference type="EMBL" id="EFW05460.1"/>
    </source>
</evidence>
<dbReference type="eggNOG" id="COG0599">
    <property type="taxonomic scope" value="Bacteria"/>
</dbReference>
<dbReference type="InterPro" id="IPR029032">
    <property type="entry name" value="AhpD-like"/>
</dbReference>
<name>E7G919_9FIRM</name>
<dbReference type="SUPFAM" id="SSF69118">
    <property type="entry name" value="AhpD-like"/>
    <property type="match status" value="1"/>
</dbReference>
<dbReference type="STRING" id="100884.GCA_000269565_03098"/>
<dbReference type="RefSeq" id="WP_008788373.1">
    <property type="nucleotide sequence ID" value="NZ_AKCB01000002.1"/>
</dbReference>
<dbReference type="HOGENOM" id="CLU_070025_0_0_9"/>
<dbReference type="PANTHER" id="PTHR33570:SF2">
    <property type="entry name" value="CARBOXYMUCONOLACTONE DECARBOXYLASE-LIKE DOMAIN-CONTAINING PROTEIN"/>
    <property type="match status" value="1"/>
</dbReference>
<dbReference type="Proteomes" id="UP000003157">
    <property type="component" value="Unassembled WGS sequence"/>
</dbReference>
<evidence type="ECO:0000313" key="3">
    <source>
        <dbReference type="Proteomes" id="UP000003157"/>
    </source>
</evidence>
<keyword evidence="3" id="KW-1185">Reference proteome</keyword>
<organism evidence="2 3">
    <name type="scientific">Coprobacillus cateniformis</name>
    <dbReference type="NCBI Taxonomy" id="100884"/>
    <lineage>
        <taxon>Bacteria</taxon>
        <taxon>Bacillati</taxon>
        <taxon>Bacillota</taxon>
        <taxon>Erysipelotrichia</taxon>
        <taxon>Erysipelotrichales</taxon>
        <taxon>Coprobacillaceae</taxon>
        <taxon>Coprobacillus</taxon>
    </lineage>
</organism>
<gene>
    <name evidence="2" type="ORF">HMPREF9488_01257</name>
</gene>
<feature type="domain" description="Carboxymuconolactone decarboxylase-like" evidence="1">
    <location>
        <begin position="27"/>
        <end position="109"/>
    </location>
</feature>
<dbReference type="GeneID" id="78230892"/>
<comment type="caution">
    <text evidence="2">The sequence shown here is derived from an EMBL/GenBank/DDBJ whole genome shotgun (WGS) entry which is preliminary data.</text>
</comment>
<accession>E7G919</accession>
<dbReference type="InterPro" id="IPR003779">
    <property type="entry name" value="CMD-like"/>
</dbReference>
<dbReference type="OrthoDB" id="9802489at2"/>
<evidence type="ECO:0000259" key="1">
    <source>
        <dbReference type="Pfam" id="PF02627"/>
    </source>
</evidence>
<sequence>MVISENAQKYHERMFPGYESKLLKTDPEFIVLFDNFAFDEVVNQCDLDEHTRFIAILATLIGCQGIDEFKVMLNASYNFGVTPIEMKEIVYQAVAYLGMGRVFPFLHAVNDFCIDHHIALPLTGQSTTNPINRLEKGIQAQVDIFGENMKNFYQSGDKDSQHINYWLTDNCFGDYYTRNGLDYNQREMITFCFLAAQGGCEAQLISHASANIRIGNDKDFLIQVISQCLPFIGYPRSLNALHCVKEAIE</sequence>
<protein>
    <submittedName>
        <fullName evidence="2">4-carboxymuconolactone decarboxylase</fullName>
    </submittedName>
</protein>
<dbReference type="GO" id="GO:0051920">
    <property type="term" value="F:peroxiredoxin activity"/>
    <property type="evidence" value="ECO:0007669"/>
    <property type="project" value="InterPro"/>
</dbReference>
<dbReference type="PANTHER" id="PTHR33570">
    <property type="entry name" value="4-CARBOXYMUCONOLACTONE DECARBOXYLASE FAMILY PROTEIN"/>
    <property type="match status" value="1"/>
</dbReference>